<evidence type="ECO:0000259" key="7">
    <source>
        <dbReference type="PROSITE" id="PS51469"/>
    </source>
</evidence>
<dbReference type="OrthoDB" id="342281at2759"/>
<keyword evidence="9" id="KW-1185">Reference proteome</keyword>
<dbReference type="Pfam" id="PF07738">
    <property type="entry name" value="Sad1_UNC"/>
    <property type="match status" value="2"/>
</dbReference>
<feature type="compositionally biased region" description="Polar residues" evidence="5">
    <location>
        <begin position="145"/>
        <end position="154"/>
    </location>
</feature>
<evidence type="ECO:0000256" key="6">
    <source>
        <dbReference type="SAM" id="Phobius"/>
    </source>
</evidence>
<evidence type="ECO:0000313" key="8">
    <source>
        <dbReference type="EMBL" id="KAF5326662.1"/>
    </source>
</evidence>
<feature type="compositionally biased region" description="Acidic residues" evidence="5">
    <location>
        <begin position="341"/>
        <end position="353"/>
    </location>
</feature>
<evidence type="ECO:0000256" key="5">
    <source>
        <dbReference type="SAM" id="MobiDB-lite"/>
    </source>
</evidence>
<feature type="compositionally biased region" description="Low complexity" evidence="5">
    <location>
        <begin position="135"/>
        <end position="144"/>
    </location>
</feature>
<proteinExistence type="predicted"/>
<feature type="region of interest" description="Disordered" evidence="5">
    <location>
        <begin position="223"/>
        <end position="399"/>
    </location>
</feature>
<feature type="compositionally biased region" description="Low complexity" evidence="5">
    <location>
        <begin position="28"/>
        <end position="41"/>
    </location>
</feature>
<dbReference type="Proteomes" id="UP000567179">
    <property type="component" value="Unassembled WGS sequence"/>
</dbReference>
<dbReference type="PANTHER" id="PTHR12911">
    <property type="entry name" value="SAD1/UNC-84-LIKE PROTEIN-RELATED"/>
    <property type="match status" value="1"/>
</dbReference>
<dbReference type="InterPro" id="IPR045119">
    <property type="entry name" value="SUN1-5"/>
</dbReference>
<dbReference type="EMBL" id="JAACJJ010000014">
    <property type="protein sequence ID" value="KAF5326662.1"/>
    <property type="molecule type" value="Genomic_DNA"/>
</dbReference>
<comment type="subcellular location">
    <subcellularLocation>
        <location evidence="1">Membrane</location>
    </subcellularLocation>
</comment>
<feature type="transmembrane region" description="Helical" evidence="6">
    <location>
        <begin position="517"/>
        <end position="535"/>
    </location>
</feature>
<feature type="transmembrane region" description="Helical" evidence="6">
    <location>
        <begin position="481"/>
        <end position="505"/>
    </location>
</feature>
<reference evidence="8 9" key="1">
    <citation type="journal article" date="2020" name="ISME J.">
        <title>Uncovering the hidden diversity of litter-decomposition mechanisms in mushroom-forming fungi.</title>
        <authorList>
            <person name="Floudas D."/>
            <person name="Bentzer J."/>
            <person name="Ahren D."/>
            <person name="Johansson T."/>
            <person name="Persson P."/>
            <person name="Tunlid A."/>
        </authorList>
    </citation>
    <scope>NUCLEOTIDE SEQUENCE [LARGE SCALE GENOMIC DNA]</scope>
    <source>
        <strain evidence="8 9">CBS 101986</strain>
    </source>
</reference>
<evidence type="ECO:0000256" key="1">
    <source>
        <dbReference type="ARBA" id="ARBA00004370"/>
    </source>
</evidence>
<keyword evidence="4 6" id="KW-0472">Membrane</keyword>
<dbReference type="InterPro" id="IPR012919">
    <property type="entry name" value="SUN_dom"/>
</dbReference>
<dbReference type="GO" id="GO:0043495">
    <property type="term" value="F:protein-membrane adaptor activity"/>
    <property type="evidence" value="ECO:0007669"/>
    <property type="project" value="TreeGrafter"/>
</dbReference>
<keyword evidence="3 6" id="KW-1133">Transmembrane helix</keyword>
<protein>
    <recommendedName>
        <fullName evidence="7">SUN domain-containing protein</fullName>
    </recommendedName>
</protein>
<comment type="caution">
    <text evidence="8">The sequence shown here is derived from an EMBL/GenBank/DDBJ whole genome shotgun (WGS) entry which is preliminary data.</text>
</comment>
<evidence type="ECO:0000256" key="3">
    <source>
        <dbReference type="ARBA" id="ARBA00022989"/>
    </source>
</evidence>
<keyword evidence="2 6" id="KW-0812">Transmembrane</keyword>
<dbReference type="GO" id="GO:0034993">
    <property type="term" value="C:meiotic nuclear membrane microtubule tethering complex"/>
    <property type="evidence" value="ECO:0007669"/>
    <property type="project" value="TreeGrafter"/>
</dbReference>
<gene>
    <name evidence="8" type="ORF">D9619_004255</name>
</gene>
<dbReference type="PANTHER" id="PTHR12911:SF8">
    <property type="entry name" value="KLAROID PROTEIN-RELATED"/>
    <property type="match status" value="1"/>
</dbReference>
<dbReference type="PROSITE" id="PS51469">
    <property type="entry name" value="SUN"/>
    <property type="match status" value="1"/>
</dbReference>
<feature type="region of interest" description="Disordered" evidence="5">
    <location>
        <begin position="417"/>
        <end position="455"/>
    </location>
</feature>
<feature type="compositionally biased region" description="Polar residues" evidence="5">
    <location>
        <begin position="56"/>
        <end position="65"/>
    </location>
</feature>
<feature type="compositionally biased region" description="Low complexity" evidence="5">
    <location>
        <begin position="255"/>
        <end position="266"/>
    </location>
</feature>
<sequence length="973" mass="105766">MSFAGTPLGQGRRLDHSTFLGKPPSTGASALPSYAYSAPALGSRSPPKPRSETDDTQQQQANSSADDPALVRFARLKQRESAAAAADKPGAPKLNTTPHPEKWSVKDTSVNIATAFIQAAASGNATMSHNTAWASSSRQPQPRSTSVEYEQSVTELHKARRLAPPPDKLGRGAPTVRKPVSKTASIRHVPSSDGEEEHVRGKSPFETGLNMAKQALDAATFFVRARSREPENTSGEQLTVNGHVSGNESSYSYTQEEAAFQAAQKQRNLAKKGRMSTDNKAYKPSQESEEESEYSDDGKTKRRKKTKKGPLGGPLNTLPVLSSDKRRKKRHGAKGNTTGGQEEEEEEEEEGTETDILSQSMQMPPPSIRSSLPPVSRSSAQRQSREPDNHYDHSANNFTQGLDSIPEVAENLLNITVDPPTPIRQPSAQPTFPQRRPRSRSRSRTPAPPASSRPPAAFSIGGLLGTIVRVVIQLGASVVSLLASVMGMATFLFGQVFGTTFDLILRRPAAWARGAGPLVKLLVPLAVALGAWYVFQDASLSSYIPSIWMPTWRTPVYQVPPTPPADLSEVVESIVRIQKTLSGLSTDIERLNARTQDASKDYSNVLGRIGSLDVRISTEVRHIQDTEARARESINRVVSSVKQDIGAIQSQIAVQQEQQKNQKPVTPGPDEETLAKLRMMQTRVDGAEVAAKDALELGKKALEAIPTAGSGWWSKPIGGADAPALIKELVDSAVSVMNKDSIGKPDFALYTSGARVVPRLTSRQMEVRQRGYVNQVVGLFTGRGQFGFLPPVSALHPDLHTGNCWPFAGQQGTLGVHLAVPAYIDEVTVDHVAKELALDMRTAPNEMEVWGYVDGADNVERVAQWRADREARRAAGEQDVEAEPAYPADLEPGFVRLAAFAYDAEAPNHIQTFPVDPEVRALGVDFGIVQLRVLGNWGRKEYTCLYRFRVHGTQLHAPELPFAEEMQDGAGDS</sequence>
<feature type="region of interest" description="Disordered" evidence="5">
    <location>
        <begin position="128"/>
        <end position="208"/>
    </location>
</feature>
<feature type="compositionally biased region" description="Polar residues" evidence="5">
    <location>
        <begin position="232"/>
        <end position="254"/>
    </location>
</feature>
<organism evidence="8 9">
    <name type="scientific">Psilocybe cf. subviscida</name>
    <dbReference type="NCBI Taxonomy" id="2480587"/>
    <lineage>
        <taxon>Eukaryota</taxon>
        <taxon>Fungi</taxon>
        <taxon>Dikarya</taxon>
        <taxon>Basidiomycota</taxon>
        <taxon>Agaricomycotina</taxon>
        <taxon>Agaricomycetes</taxon>
        <taxon>Agaricomycetidae</taxon>
        <taxon>Agaricales</taxon>
        <taxon>Agaricineae</taxon>
        <taxon>Strophariaceae</taxon>
        <taxon>Psilocybe</taxon>
    </lineage>
</organism>
<feature type="region of interest" description="Disordered" evidence="5">
    <location>
        <begin position="1"/>
        <end position="106"/>
    </location>
</feature>
<evidence type="ECO:0000256" key="4">
    <source>
        <dbReference type="ARBA" id="ARBA00023136"/>
    </source>
</evidence>
<evidence type="ECO:0000313" key="9">
    <source>
        <dbReference type="Proteomes" id="UP000567179"/>
    </source>
</evidence>
<feature type="compositionally biased region" description="Basic and acidic residues" evidence="5">
    <location>
        <begin position="383"/>
        <end position="393"/>
    </location>
</feature>
<dbReference type="Gene3D" id="2.60.120.260">
    <property type="entry name" value="Galactose-binding domain-like"/>
    <property type="match status" value="1"/>
</dbReference>
<feature type="domain" description="SUN" evidence="7">
    <location>
        <begin position="753"/>
        <end position="955"/>
    </location>
</feature>
<name>A0A8H5BQV1_9AGAR</name>
<evidence type="ECO:0000256" key="2">
    <source>
        <dbReference type="ARBA" id="ARBA00022692"/>
    </source>
</evidence>
<dbReference type="AlphaFoldDB" id="A0A8H5BQV1"/>
<accession>A0A8H5BQV1</accession>